<dbReference type="InParanoid" id="A0A2Y9F8G9"/>
<name>A0A2Y9F8G9_PHYMC</name>
<dbReference type="AlphaFoldDB" id="A0A2Y9F8G9"/>
<dbReference type="InterPro" id="IPR020984">
    <property type="entry name" value="Speedy"/>
</dbReference>
<gene>
    <name evidence="3" type="primary">LOC102984889</name>
</gene>
<dbReference type="Pfam" id="PF11357">
    <property type="entry name" value="Spy1"/>
    <property type="match status" value="1"/>
</dbReference>
<dbReference type="InterPro" id="IPR057742">
    <property type="entry name" value="Speedy_E"/>
</dbReference>
<comment type="similarity">
    <text evidence="1">Belongs to the Speedy/Ringo family.</text>
</comment>
<dbReference type="Proteomes" id="UP000248484">
    <property type="component" value="Chromosome 2"/>
</dbReference>
<dbReference type="GeneID" id="102984889"/>
<reference evidence="3" key="1">
    <citation type="submission" date="2025-08" db="UniProtKB">
        <authorList>
            <consortium name="RefSeq"/>
        </authorList>
    </citation>
    <scope>IDENTIFICATION</scope>
    <source>
        <tissue evidence="3">Muscle</tissue>
    </source>
</reference>
<dbReference type="FunCoup" id="A0A2Y9F8G9">
    <property type="interactions" value="1"/>
</dbReference>
<sequence>MAEYLLLAQFVNESSQPSSSECALEVMVKEESPRSSVLWIDSSPLSETCIQKREVTVDVVKEVALESKDSWVTENVSGLTMQVKRQWESAVEPEHHEVFNRLLEDTVVQRFLAWDKKLRVSDKYLLSMVIAYFSRAGLFSWQYQRIHFFLALYLANDMEEDNQAPKQAIFSFLYGKSRFQLPMFHKLRLQLIRSMRWKTWVSRDECEEIQNYDPEHWAWGRDRTLIP</sequence>
<dbReference type="PANTHER" id="PTHR31156">
    <property type="entry name" value="WBSCR19-LIKE PROTEIN"/>
    <property type="match status" value="1"/>
</dbReference>
<dbReference type="OrthoDB" id="9442170at2759"/>
<dbReference type="STRING" id="9755.ENSPCTP00005002642"/>
<proteinExistence type="inferred from homology"/>
<dbReference type="RefSeq" id="XP_007117401.2">
    <property type="nucleotide sequence ID" value="XM_007117339.3"/>
</dbReference>
<evidence type="ECO:0000313" key="3">
    <source>
        <dbReference type="RefSeq" id="XP_007117401.2"/>
    </source>
</evidence>
<evidence type="ECO:0000256" key="1">
    <source>
        <dbReference type="ARBA" id="ARBA00010932"/>
    </source>
</evidence>
<dbReference type="GO" id="GO:0019901">
    <property type="term" value="F:protein kinase binding"/>
    <property type="evidence" value="ECO:0007669"/>
    <property type="project" value="InterPro"/>
</dbReference>
<dbReference type="KEGG" id="pcad:102984889"/>
<evidence type="ECO:0000313" key="2">
    <source>
        <dbReference type="Proteomes" id="UP000248484"/>
    </source>
</evidence>
<keyword evidence="2" id="KW-1185">Reference proteome</keyword>
<accession>A0A2Y9F8G9</accession>
<protein>
    <submittedName>
        <fullName evidence="3">Speedy protein E4-like</fullName>
    </submittedName>
</protein>
<organism evidence="2 3">
    <name type="scientific">Physeter macrocephalus</name>
    <name type="common">Sperm whale</name>
    <name type="synonym">Physeter catodon</name>
    <dbReference type="NCBI Taxonomy" id="9755"/>
    <lineage>
        <taxon>Eukaryota</taxon>
        <taxon>Metazoa</taxon>
        <taxon>Chordata</taxon>
        <taxon>Craniata</taxon>
        <taxon>Vertebrata</taxon>
        <taxon>Euteleostomi</taxon>
        <taxon>Mammalia</taxon>
        <taxon>Eutheria</taxon>
        <taxon>Laurasiatheria</taxon>
        <taxon>Artiodactyla</taxon>
        <taxon>Whippomorpha</taxon>
        <taxon>Cetacea</taxon>
        <taxon>Odontoceti</taxon>
        <taxon>Physeteridae</taxon>
        <taxon>Physeter</taxon>
    </lineage>
</organism>